<sequence length="716" mass="80512">MNKQEVYHIPDADETGTLDLARCTSKKRTMRRAAKAKLVAIDRKLQYAKKKARSVLLNVLRAQKKDDCVVLPIQPPAPHLVQSNAAPTEAELSAVREAILAAEEEGKRLRSAIAEGVPGATVDITAFKKETQHKLDLITQFVVEQTAILSVVRRLPVELLQEIFIHTLTPQRGKRYYASPSCSLLPWSLSQVSQRWRNAALSTSALWRQLPKINFRGRPGITGNYDLEYITELLKRSHSMSIDIHIVGDFTPNFLHPTLDILIRHSDRWRDLTMDTANAAFAFGKIKGKLAALERLTLRHFTDDDLDDLGVGTTIDVFEIAPRLYDVHIEGPLRRFLLPSGQILHFSQDSGHLTQVPHVLPSNLALRTLELLELEGETLIPDTMLPNLVSLKIDFAWGARHELFLDSLTLPVLESLNIASYNGDLLLTVTSLIKRSGSPHVLKNLVLESDVMLSGQLTTLLSLTPALKNLNITFPPVDDLWALTSHQGDRVIVPLLERCHFSTESQSEITDETFQALRVLAESRCEANEPLPSAEITQASNDKPWQSLSVAFVTQPALFHRQLEGWVETDVSKKLETLGEALVKLLPQLSAYSGFPKRSFTLKWSWKDKVVSVLNEIKDIKVESFSDLVISAIYDKIDRLWNMSEKGHTNYVFSELAAQILENWDPVVEAGVKDARWLLSGWEIAYLSRNSDMRSTRSAADILFHPGRVEVLVEWQ</sequence>
<dbReference type="Proteomes" id="UP000027222">
    <property type="component" value="Unassembled WGS sequence"/>
</dbReference>
<proteinExistence type="predicted"/>
<dbReference type="AlphaFoldDB" id="A0A067T6F7"/>
<gene>
    <name evidence="1" type="ORF">GALMADRAFT_137737</name>
</gene>
<evidence type="ECO:0000313" key="2">
    <source>
        <dbReference type="Proteomes" id="UP000027222"/>
    </source>
</evidence>
<accession>A0A067T6F7</accession>
<dbReference type="EMBL" id="KL142374">
    <property type="protein sequence ID" value="KDR78726.1"/>
    <property type="molecule type" value="Genomic_DNA"/>
</dbReference>
<dbReference type="HOGENOM" id="CLU_023633_0_0_1"/>
<keyword evidence="2" id="KW-1185">Reference proteome</keyword>
<organism evidence="1 2">
    <name type="scientific">Galerina marginata (strain CBS 339.88)</name>
    <dbReference type="NCBI Taxonomy" id="685588"/>
    <lineage>
        <taxon>Eukaryota</taxon>
        <taxon>Fungi</taxon>
        <taxon>Dikarya</taxon>
        <taxon>Basidiomycota</taxon>
        <taxon>Agaricomycotina</taxon>
        <taxon>Agaricomycetes</taxon>
        <taxon>Agaricomycetidae</taxon>
        <taxon>Agaricales</taxon>
        <taxon>Agaricineae</taxon>
        <taxon>Strophariaceae</taxon>
        <taxon>Galerina</taxon>
    </lineage>
</organism>
<name>A0A067T6F7_GALM3</name>
<dbReference type="Gene3D" id="1.20.1280.50">
    <property type="match status" value="1"/>
</dbReference>
<reference evidence="2" key="1">
    <citation type="journal article" date="2014" name="Proc. Natl. Acad. Sci. U.S.A.">
        <title>Extensive sampling of basidiomycete genomes demonstrates inadequacy of the white-rot/brown-rot paradigm for wood decay fungi.</title>
        <authorList>
            <person name="Riley R."/>
            <person name="Salamov A.A."/>
            <person name="Brown D.W."/>
            <person name="Nagy L.G."/>
            <person name="Floudas D."/>
            <person name="Held B.W."/>
            <person name="Levasseur A."/>
            <person name="Lombard V."/>
            <person name="Morin E."/>
            <person name="Otillar R."/>
            <person name="Lindquist E.A."/>
            <person name="Sun H."/>
            <person name="LaButti K.M."/>
            <person name="Schmutz J."/>
            <person name="Jabbour D."/>
            <person name="Luo H."/>
            <person name="Baker S.E."/>
            <person name="Pisabarro A.G."/>
            <person name="Walton J.D."/>
            <person name="Blanchette R.A."/>
            <person name="Henrissat B."/>
            <person name="Martin F."/>
            <person name="Cullen D."/>
            <person name="Hibbett D.S."/>
            <person name="Grigoriev I.V."/>
        </authorList>
    </citation>
    <scope>NUCLEOTIDE SEQUENCE [LARGE SCALE GENOMIC DNA]</scope>
    <source>
        <strain evidence="2">CBS 339.88</strain>
    </source>
</reference>
<protein>
    <submittedName>
        <fullName evidence="1">Uncharacterized protein</fullName>
    </submittedName>
</protein>
<evidence type="ECO:0000313" key="1">
    <source>
        <dbReference type="EMBL" id="KDR78726.1"/>
    </source>
</evidence>
<dbReference type="OrthoDB" id="2269034at2759"/>